<dbReference type="RefSeq" id="XP_068349275.1">
    <property type="nucleotide sequence ID" value="XM_068511582.1"/>
</dbReference>
<comment type="caution">
    <text evidence="2">The sequence shown here is derived from an EMBL/GenBank/DDBJ whole genome shotgun (WGS) entry which is preliminary data.</text>
</comment>
<dbReference type="Proteomes" id="UP000179807">
    <property type="component" value="Unassembled WGS sequence"/>
</dbReference>
<keyword evidence="3" id="KW-1185">Reference proteome</keyword>
<accession>A0A1J4JAD4</accession>
<reference evidence="2" key="1">
    <citation type="submission" date="2016-10" db="EMBL/GenBank/DDBJ databases">
        <authorList>
            <person name="Benchimol M."/>
            <person name="Almeida L.G."/>
            <person name="Vasconcelos A.T."/>
            <person name="Perreira-Neves A."/>
            <person name="Rosa I.A."/>
            <person name="Tasca T."/>
            <person name="Bogo M.R."/>
            <person name="de Souza W."/>
        </authorList>
    </citation>
    <scope>NUCLEOTIDE SEQUENCE [LARGE SCALE GENOMIC DNA]</scope>
    <source>
        <strain evidence="2">K</strain>
    </source>
</reference>
<sequence>MKANGENLLQNAFPGARPFPNPNPKYLYHCVGLENCLIFASPYEKNDSYSSSTDTQNLQNRPHRNIIYVAKQEQNEKEDHFFPEPQKIVEFTEEKIIKMLSITEKLIFSSFYVFILTRSTNDKKVYKMYLLNEHFESSNSTIVVEFKINDFFEGIQHFDLDHAKIVDFAISSPTNVSNYISLAFIVKIKANQNNNPSTSKIAKKSLYFAFFRSFNENKLEKSFAKDLIIDGMRINKPLLFTPLTSTSSQNSNYSQSDEIPKQIQLRPPYFIFFKQKKFHIVLLSSNNFITRILNEYPLRQSFCQFVGDDSALFVFNEIVSIVDFKKQSNATIHIISKRLANDTFFYLHDETLYFKSNHEIFKISINSNRVSDGTKIIEKENFEQAIKSVSSSKTENLDCRFLTIACNNIIVRMGNNGQFFFIAKPMNIGTFAAQRLITTGNRFDCITLLDNQPKNIREQAYNECFVELWKQGFPEKALAIASTRHAPFKPCDIISLFEIFEFDTPLVSENKYFHKLEKLSKEDNNFSNEIYRRLNFYLIQCRDRYLEKDIQETRNIIIVETTIIEYLIISHKHKDLIAFLDMKQKENFQNKTDIYKNVSKFFKSHGKNHQLYIENALFEDNNNNEKAIKMLKIISKILDKSENPNDFSPEAEAVKILKKILKNKLKNKNDLEKLKEELKLHDWIFLKNPKQGIQLFLPNNSKQGNDFDVDLDQLKALLESINNDTMKGDHWLNIFYYEWIKVEKVDQKKKLKLATELMKGLKSVQFKINQNKSGAEQFLLHNSNELLWLESLAQYGNIPANQKTELYQTILEEAIKEIQSILKNTIILMKQNPEYESFKNDKEFNELINIQDIDFKKEMKWLTEKYDEAIELESEGTTSEATIIALCQKAINPAEAFKSYDQKRKDFLGKNSEWKDKIEYVALSDVIASIPDNVQLEIAAPFFISAISLMTARIHHLEERVSLEKTMLIEERMWKAHEQIMNEDASISKEKWKNDS</sequence>
<proteinExistence type="predicted"/>
<protein>
    <submittedName>
        <fullName evidence="2">Uncharacterized protein</fullName>
    </submittedName>
</protein>
<dbReference type="EMBL" id="MLAK01001196">
    <property type="protein sequence ID" value="OHS96138.1"/>
    <property type="molecule type" value="Genomic_DNA"/>
</dbReference>
<dbReference type="VEuPathDB" id="TrichDB:TRFO_37694"/>
<feature type="coiled-coil region" evidence="1">
    <location>
        <begin position="654"/>
        <end position="681"/>
    </location>
</feature>
<evidence type="ECO:0000256" key="1">
    <source>
        <dbReference type="SAM" id="Coils"/>
    </source>
</evidence>
<gene>
    <name evidence="2" type="ORF">TRFO_37694</name>
</gene>
<evidence type="ECO:0000313" key="2">
    <source>
        <dbReference type="EMBL" id="OHS96138.1"/>
    </source>
</evidence>
<evidence type="ECO:0000313" key="3">
    <source>
        <dbReference type="Proteomes" id="UP000179807"/>
    </source>
</evidence>
<name>A0A1J4JAD4_9EUKA</name>
<keyword evidence="1" id="KW-0175">Coiled coil</keyword>
<dbReference type="AlphaFoldDB" id="A0A1J4JAD4"/>
<dbReference type="GeneID" id="94846286"/>
<organism evidence="2 3">
    <name type="scientific">Tritrichomonas foetus</name>
    <dbReference type="NCBI Taxonomy" id="1144522"/>
    <lineage>
        <taxon>Eukaryota</taxon>
        <taxon>Metamonada</taxon>
        <taxon>Parabasalia</taxon>
        <taxon>Tritrichomonadida</taxon>
        <taxon>Tritrichomonadidae</taxon>
        <taxon>Tritrichomonas</taxon>
    </lineage>
</organism>